<name>A0A1W9ZKY2_MYCAI</name>
<evidence type="ECO:0008006" key="3">
    <source>
        <dbReference type="Google" id="ProtNLM"/>
    </source>
</evidence>
<dbReference type="InterPro" id="IPR021145">
    <property type="entry name" value="Portal_protein_SPP1_Gp6-like"/>
</dbReference>
<keyword evidence="2" id="KW-1185">Reference proteome</keyword>
<evidence type="ECO:0000313" key="1">
    <source>
        <dbReference type="EMBL" id="ORA17365.1"/>
    </source>
</evidence>
<protein>
    <recommendedName>
        <fullName evidence="3">Phage portal protein</fullName>
    </recommendedName>
</protein>
<dbReference type="OrthoDB" id="1780383at2"/>
<proteinExistence type="predicted"/>
<sequence>MSSPLLIEMQQRLMAGLHRRSENRAYWAGRQPLAYLAPEARAALGNRLGVLSVNFARVAITALTERLRLNGFDGAPVWDDLLALDYDQFADTLHREALLQGESFCLVWSDDQGNPTVTIESGDTVAVKRDDVTRQITAGIKQVTVNTTPATKGYTDVWLYQVNKVEHWRSSAPNGGGEFELIEQMPNPLGQVPIVAFTNADLLPCLWRDTPYLEYSGESEIEPIKCLIDAMAKTCADLAVAQEFTARPRRWATGIEATEEPRVDPCTGEPVLDGNGEQIIDTVSPIPEGNRAMLSDNDNAHFGQLEGANLVGFRTSIDIWIQGIMAVAAVPAHMCGVTTSNPSTAEAMQCAEAGLTSRAESKAKLFAKSHEAVARLVYAIRNSVDPNSVTVRAVWGNFDVRSIAAEADAAVKEYQSGLVSRRLMLTRMGLPQDQIEAELSAIDDDAAKARDIAVGRYMSGLNDN</sequence>
<reference evidence="1 2" key="1">
    <citation type="submission" date="2016-12" db="EMBL/GenBank/DDBJ databases">
        <title>The new phylogeny of genus Mycobacterium.</title>
        <authorList>
            <person name="Tortoli E."/>
            <person name="Trovato A."/>
            <person name="Cirillo D.M."/>
        </authorList>
    </citation>
    <scope>NUCLEOTIDE SEQUENCE [LARGE SCALE GENOMIC DNA]</scope>
    <source>
        <strain evidence="1 2">DSM 45069</strain>
    </source>
</reference>
<dbReference type="Proteomes" id="UP000192707">
    <property type="component" value="Unassembled WGS sequence"/>
</dbReference>
<comment type="caution">
    <text evidence="1">The sequence shown here is derived from an EMBL/GenBank/DDBJ whole genome shotgun (WGS) entry which is preliminary data.</text>
</comment>
<dbReference type="EMBL" id="MVHG01000014">
    <property type="protein sequence ID" value="ORA17365.1"/>
    <property type="molecule type" value="Genomic_DNA"/>
</dbReference>
<dbReference type="RefSeq" id="WP_083064128.1">
    <property type="nucleotide sequence ID" value="NZ_MVHG01000014.1"/>
</dbReference>
<gene>
    <name evidence="1" type="ORF">BST14_08820</name>
</gene>
<dbReference type="AlphaFoldDB" id="A0A1W9ZKY2"/>
<evidence type="ECO:0000313" key="2">
    <source>
        <dbReference type="Proteomes" id="UP000192707"/>
    </source>
</evidence>
<dbReference type="Pfam" id="PF05133">
    <property type="entry name" value="SPP1_portal"/>
    <property type="match status" value="1"/>
</dbReference>
<accession>A0A1W9ZKY2</accession>
<organism evidence="1 2">
    <name type="scientific">Mycobacterium arosiense ATCC BAA-1401 = DSM 45069</name>
    <dbReference type="NCBI Taxonomy" id="1265311"/>
    <lineage>
        <taxon>Bacteria</taxon>
        <taxon>Bacillati</taxon>
        <taxon>Actinomycetota</taxon>
        <taxon>Actinomycetes</taxon>
        <taxon>Mycobacteriales</taxon>
        <taxon>Mycobacteriaceae</taxon>
        <taxon>Mycobacterium</taxon>
        <taxon>Mycobacterium avium complex (MAC)</taxon>
    </lineage>
</organism>